<dbReference type="Pfam" id="PF01713">
    <property type="entry name" value="Smr"/>
    <property type="match status" value="1"/>
</dbReference>
<dbReference type="InterPro" id="IPR045076">
    <property type="entry name" value="MutS"/>
</dbReference>
<dbReference type="GO" id="GO:0140664">
    <property type="term" value="F:ATP-dependent DNA damage sensor activity"/>
    <property type="evidence" value="ECO:0007669"/>
    <property type="project" value="InterPro"/>
</dbReference>
<dbReference type="InterPro" id="IPR005747">
    <property type="entry name" value="MutS2"/>
</dbReference>
<evidence type="ECO:0000256" key="6">
    <source>
        <dbReference type="ARBA" id="ARBA00022884"/>
    </source>
</evidence>
<keyword evidence="4 8" id="KW-0378">Hydrolase</keyword>
<dbReference type="SMART" id="SM00534">
    <property type="entry name" value="MUTSac"/>
    <property type="match status" value="1"/>
</dbReference>
<keyword evidence="5 8" id="KW-0067">ATP-binding</keyword>
<dbReference type="InterPro" id="IPR000432">
    <property type="entry name" value="DNA_mismatch_repair_MutS_C"/>
</dbReference>
<dbReference type="GO" id="GO:0045910">
    <property type="term" value="P:negative regulation of DNA recombination"/>
    <property type="evidence" value="ECO:0007669"/>
    <property type="project" value="InterPro"/>
</dbReference>
<feature type="domain" description="Smr" evidence="10">
    <location>
        <begin position="714"/>
        <end position="789"/>
    </location>
</feature>
<keyword evidence="3 8" id="KW-0547">Nucleotide-binding</keyword>
<evidence type="ECO:0000256" key="2">
    <source>
        <dbReference type="ARBA" id="ARBA00022730"/>
    </source>
</evidence>
<dbReference type="InterPro" id="IPR002625">
    <property type="entry name" value="Smr_dom"/>
</dbReference>
<dbReference type="PANTHER" id="PTHR48466">
    <property type="entry name" value="OS10G0509000 PROTEIN-RELATED"/>
    <property type="match status" value="1"/>
</dbReference>
<dbReference type="EC" id="3.6.4.-" evidence="8"/>
<keyword evidence="2 8" id="KW-0699">rRNA-binding</keyword>
<dbReference type="SMART" id="SM00463">
    <property type="entry name" value="SMR"/>
    <property type="match status" value="1"/>
</dbReference>
<organism evidence="11 12">
    <name type="scientific">Ructibacterium gallinarum</name>
    <dbReference type="NCBI Taxonomy" id="2779355"/>
    <lineage>
        <taxon>Bacteria</taxon>
        <taxon>Bacillati</taxon>
        <taxon>Bacillota</taxon>
        <taxon>Clostridia</taxon>
        <taxon>Eubacteriales</taxon>
        <taxon>Oscillospiraceae</taxon>
        <taxon>Ructibacterium</taxon>
    </lineage>
</organism>
<dbReference type="InterPro" id="IPR036187">
    <property type="entry name" value="DNA_mismatch_repair_MutS_sf"/>
</dbReference>
<dbReference type="Pfam" id="PF20297">
    <property type="entry name" value="MSSS"/>
    <property type="match status" value="1"/>
</dbReference>
<dbReference type="EC" id="3.1.-.-" evidence="8"/>
<dbReference type="Gene3D" id="3.40.50.300">
    <property type="entry name" value="P-loop containing nucleotide triphosphate hydrolases"/>
    <property type="match status" value="1"/>
</dbReference>
<dbReference type="HAMAP" id="MF_00092">
    <property type="entry name" value="MutS2"/>
    <property type="match status" value="1"/>
</dbReference>
<dbReference type="GO" id="GO:0006298">
    <property type="term" value="P:mismatch repair"/>
    <property type="evidence" value="ECO:0007669"/>
    <property type="project" value="InterPro"/>
</dbReference>
<dbReference type="GO" id="GO:0030983">
    <property type="term" value="F:mismatched DNA binding"/>
    <property type="evidence" value="ECO:0007669"/>
    <property type="project" value="InterPro"/>
</dbReference>
<dbReference type="FunFam" id="3.40.50.300:FF:000830">
    <property type="entry name" value="Endonuclease MutS2"/>
    <property type="match status" value="1"/>
</dbReference>
<sequence>MEHKTLKTLEYDKILNMLAAFAKNEDTKRKIQELVPSEDFRIVEQTLLETDAAVTLILKYGTPDMLRICNIKEQMKRLQIGGSLNMAELLNLARILKNARTLKRLTWEQTGILCGYIEELVPEKAVEDRITSAILSEEEMADDASPELYRIRRKAKNAASRIRETLDSMIHSGYYQKFLQDPIVTMRNNRYVVPVKAEHRADVKGIAHDMSASGGTVFIEPEGVVNANNELHELEVREKAEIERILMEISQAAAEIAPELELNFDTLIHLDFVFAKAHLALDMKAVCPQLNREGRVNIRKGRHPLIDRKKIVPISVRLGEEFDSLIVTGPNTGGKTVVLKTIGLFCLMTQSGLHIPAAEDSIMPVFTDVFADIGDEQSIEQSLSTFSSHMKNIVRIVSRARENCLVLFDELGAGTDPVEGAALAESILEHIRAAGAETVATTHYSELKLYALSTPGVENASCEFDVETLSPTYRLLIGVPGKSNAFAISERLGLPKEIIDRSRQRLSEENLQFEDILTSIEKNRQTTERESQETIRLRQEVEVLRQQLEQEREKIEKQKDKIYDRAREKAEKIIERAQRETDAMLEEAKAARKAKDEQEQLRAMEEIRRQLGLKRKKNKSPKVRTAVQAKPAGVNINTLKLGASVMINDLGDKGSVLSVNKKENTAVVQVGIMKITAKADNLTLLEEEEGVRPKTEPPRRSQTGLRRGEVKAEVDLRGMMLEEALMQTDKFLDESSMAGLHTVSIIHGKGTGTLRAGVQNMLRRHPQVKSFRLGKYGEGEDGVTIVELK</sequence>
<dbReference type="GO" id="GO:0016887">
    <property type="term" value="F:ATP hydrolysis activity"/>
    <property type="evidence" value="ECO:0007669"/>
    <property type="project" value="InterPro"/>
</dbReference>
<dbReference type="SUPFAM" id="SSF48334">
    <property type="entry name" value="DNA repair protein MutS, domain III"/>
    <property type="match status" value="1"/>
</dbReference>
<gene>
    <name evidence="8" type="primary">mutS2</name>
    <name evidence="8" type="synonym">rqcU</name>
    <name evidence="11" type="ORF">INF28_06040</name>
</gene>
<dbReference type="SUPFAM" id="SSF52540">
    <property type="entry name" value="P-loop containing nucleoside triphosphate hydrolases"/>
    <property type="match status" value="1"/>
</dbReference>
<dbReference type="SMART" id="SM00533">
    <property type="entry name" value="MUTSd"/>
    <property type="match status" value="1"/>
</dbReference>
<evidence type="ECO:0000313" key="11">
    <source>
        <dbReference type="EMBL" id="MBE5040023.1"/>
    </source>
</evidence>
<dbReference type="RefSeq" id="WP_226392573.1">
    <property type="nucleotide sequence ID" value="NZ_JADCKB010000010.1"/>
</dbReference>
<feature type="binding site" evidence="8">
    <location>
        <begin position="329"/>
        <end position="336"/>
    </location>
    <ligand>
        <name>ATP</name>
        <dbReference type="ChEBI" id="CHEBI:30616"/>
    </ligand>
</feature>
<dbReference type="Pfam" id="PF00488">
    <property type="entry name" value="MutS_V"/>
    <property type="match status" value="1"/>
</dbReference>
<evidence type="ECO:0000256" key="1">
    <source>
        <dbReference type="ARBA" id="ARBA00022722"/>
    </source>
</evidence>
<evidence type="ECO:0000313" key="12">
    <source>
        <dbReference type="Proteomes" id="UP000806542"/>
    </source>
</evidence>
<evidence type="ECO:0000259" key="10">
    <source>
        <dbReference type="PROSITE" id="PS50828"/>
    </source>
</evidence>
<keyword evidence="9" id="KW-0175">Coiled coil</keyword>
<keyword evidence="1 8" id="KW-0540">Nuclease</keyword>
<comment type="function">
    <text evidence="8">Acts as a ribosome collision sensor, splitting the ribosome into its 2 subunits. Detects stalled/collided 70S ribosomes which it binds and splits by an ATP-hydrolysis driven conformational change. Acts upstream of the ribosome quality control system (RQC), a ribosome-associated complex that mediates the extraction of incompletely synthesized nascent chains from stalled ribosomes and their subsequent degradation. Probably generates substrates for RQC.</text>
</comment>
<keyword evidence="12" id="KW-1185">Reference proteome</keyword>
<dbReference type="InterPro" id="IPR007696">
    <property type="entry name" value="DNA_mismatch_repair_MutS_core"/>
</dbReference>
<dbReference type="Gene3D" id="3.30.1370.110">
    <property type="match status" value="1"/>
</dbReference>
<dbReference type="PIRSF" id="PIRSF005814">
    <property type="entry name" value="MutS_YshD"/>
    <property type="match status" value="1"/>
</dbReference>
<dbReference type="AlphaFoldDB" id="A0A9D5LXZ7"/>
<accession>A0A9D5LXZ7</accession>
<dbReference type="GO" id="GO:0019843">
    <property type="term" value="F:rRNA binding"/>
    <property type="evidence" value="ECO:0007669"/>
    <property type="project" value="UniProtKB-UniRule"/>
</dbReference>
<evidence type="ECO:0000256" key="7">
    <source>
        <dbReference type="ARBA" id="ARBA00023125"/>
    </source>
</evidence>
<evidence type="ECO:0000256" key="4">
    <source>
        <dbReference type="ARBA" id="ARBA00022801"/>
    </source>
</evidence>
<dbReference type="CDD" id="cd03280">
    <property type="entry name" value="ABC_MutS2"/>
    <property type="match status" value="1"/>
</dbReference>
<feature type="coiled-coil region" evidence="9">
    <location>
        <begin position="503"/>
        <end position="614"/>
    </location>
</feature>
<dbReference type="EMBL" id="JADCKB010000010">
    <property type="protein sequence ID" value="MBE5040023.1"/>
    <property type="molecule type" value="Genomic_DNA"/>
</dbReference>
<evidence type="ECO:0000256" key="9">
    <source>
        <dbReference type="SAM" id="Coils"/>
    </source>
</evidence>
<evidence type="ECO:0000256" key="8">
    <source>
        <dbReference type="HAMAP-Rule" id="MF_00092"/>
    </source>
</evidence>
<dbReference type="InterPro" id="IPR046893">
    <property type="entry name" value="MSSS"/>
</dbReference>
<dbReference type="PANTHER" id="PTHR48466:SF2">
    <property type="entry name" value="OS10G0509000 PROTEIN"/>
    <property type="match status" value="1"/>
</dbReference>
<dbReference type="GO" id="GO:0005524">
    <property type="term" value="F:ATP binding"/>
    <property type="evidence" value="ECO:0007669"/>
    <property type="project" value="UniProtKB-UniRule"/>
</dbReference>
<comment type="subunit">
    <text evidence="8">Homodimer. Binds to stalled ribosomes, contacting rRNA.</text>
</comment>
<keyword evidence="6 8" id="KW-0694">RNA-binding</keyword>
<dbReference type="GO" id="GO:0043023">
    <property type="term" value="F:ribosomal large subunit binding"/>
    <property type="evidence" value="ECO:0007669"/>
    <property type="project" value="UniProtKB-UniRule"/>
</dbReference>
<evidence type="ECO:0000256" key="3">
    <source>
        <dbReference type="ARBA" id="ARBA00022741"/>
    </source>
</evidence>
<dbReference type="GO" id="GO:0072344">
    <property type="term" value="P:rescue of stalled ribosome"/>
    <property type="evidence" value="ECO:0007669"/>
    <property type="project" value="UniProtKB-UniRule"/>
</dbReference>
<comment type="similarity">
    <text evidence="8">Belongs to the DNA mismatch repair MutS family. MutS2 subfamily.</text>
</comment>
<comment type="caution">
    <text evidence="11">The sequence shown here is derived from an EMBL/GenBank/DDBJ whole genome shotgun (WGS) entry which is preliminary data.</text>
</comment>
<keyword evidence="7 8" id="KW-0238">DNA-binding</keyword>
<dbReference type="PROSITE" id="PS50828">
    <property type="entry name" value="SMR"/>
    <property type="match status" value="1"/>
</dbReference>
<dbReference type="CDD" id="cd06503">
    <property type="entry name" value="ATP-synt_Fo_b"/>
    <property type="match status" value="1"/>
</dbReference>
<dbReference type="Proteomes" id="UP000806542">
    <property type="component" value="Unassembled WGS sequence"/>
</dbReference>
<name>A0A9D5LXZ7_9FIRM</name>
<evidence type="ECO:0000256" key="5">
    <source>
        <dbReference type="ARBA" id="ARBA00022840"/>
    </source>
</evidence>
<protein>
    <recommendedName>
        <fullName evidence="8">Endonuclease MutS2</fullName>
        <ecNumber evidence="8">3.1.-.-</ecNumber>
    </recommendedName>
    <alternativeName>
        <fullName evidence="8">Ribosome-associated protein quality control-upstream factor</fullName>
        <shortName evidence="8">RQC-upstream factor</shortName>
        <shortName evidence="8">RqcU</shortName>
        <ecNumber evidence="8">3.6.4.-</ecNumber>
    </alternativeName>
</protein>
<dbReference type="GO" id="GO:0004519">
    <property type="term" value="F:endonuclease activity"/>
    <property type="evidence" value="ECO:0007669"/>
    <property type="project" value="UniProtKB-UniRule"/>
</dbReference>
<dbReference type="SUPFAM" id="SSF160443">
    <property type="entry name" value="SMR domain-like"/>
    <property type="match status" value="1"/>
</dbReference>
<proteinExistence type="inferred from homology"/>
<dbReference type="InterPro" id="IPR027417">
    <property type="entry name" value="P-loop_NTPase"/>
</dbReference>
<comment type="function">
    <text evidence="8">Endonuclease that is involved in the suppression of homologous recombination and thus may have a key role in the control of bacterial genetic diversity.</text>
</comment>
<keyword evidence="8 11" id="KW-0255">Endonuclease</keyword>
<reference evidence="11" key="1">
    <citation type="submission" date="2020-10" db="EMBL/GenBank/DDBJ databases">
        <title>ChiBAC.</title>
        <authorList>
            <person name="Zenner C."/>
            <person name="Hitch T.C.A."/>
            <person name="Clavel T."/>
        </authorList>
    </citation>
    <scope>NUCLEOTIDE SEQUENCE</scope>
    <source>
        <strain evidence="11">DSM 107454</strain>
    </source>
</reference>
<dbReference type="NCBIfam" id="TIGR01069">
    <property type="entry name" value="mutS2"/>
    <property type="match status" value="1"/>
</dbReference>
<dbReference type="InterPro" id="IPR036063">
    <property type="entry name" value="Smr_dom_sf"/>
</dbReference>